<sequence length="665" mass="73015">MRYLLIIPKNAFTFKGKLHYKIILLIVTTALISSCSKMKKEEGPLGETIDLIFTVDGVDSDITAPNLKASANSDNYVLLPADKKTNQGSFTKNDVIFSIQSDQRKDTSGFEHLLNTDLKNKRELYAATVPMKNDTKYRLLVYTSSNALVASVEVTAGQQQHITVTSGSTYKWYAYSYNTTTPIPAPNPSSPVVTTPTTTPLLYASGTIIPTANGTKLPILFKHQLNQFQIEIKESSGFRAILNTTGEFINADAIKTSTFNILTAAKSPLTSANITKLNFVTEVEAGVVKRVARYYTAQEDVASFGVKIDSLNIQYKVNDPRLLTEDELPGNGYTTFAFGTDPYYKKGYVLKGTMLVSFTLPRMRIAPFSNSNASNGYRLAPATAAGKFLRTASNFGLGSQYVSIAQLDIDAPSTGNLATRTSTGWNRFKTLMSNPANYPDILIIANWYNYLNDECWDLVKDYIDAGGNVFYTHDEPDGVYEKYAQRGIGNILGQTVSMSDISEYAGVYKFTDTPSGAGDEVILNGPFGDARSYHWGQDRIGTGYINGYTGSDVIIYSTHSQNYKAPSPQGMCFFRHKSKSFFFVGDGGFYLNEKVIAVTTTHEDPFRINPTTVFPILQGYGYPGATGSPAAGTSAGGFQIANSIVFGNIISWMLNRAHYHGINRN</sequence>
<reference evidence="1 2" key="1">
    <citation type="submission" date="2021-01" db="EMBL/GenBank/DDBJ databases">
        <title>C459-1 draft genome sequence.</title>
        <authorList>
            <person name="Zhang X.-F."/>
        </authorList>
    </citation>
    <scope>NUCLEOTIDE SEQUENCE [LARGE SCALE GENOMIC DNA]</scope>
    <source>
        <strain evidence="2">C459-1</strain>
    </source>
</reference>
<dbReference type="RefSeq" id="WP_202105184.1">
    <property type="nucleotide sequence ID" value="NZ_JAERTY010000017.1"/>
</dbReference>
<organism evidence="1 2">
    <name type="scientific">Sphingobacterium faecale</name>
    <dbReference type="NCBI Taxonomy" id="2803775"/>
    <lineage>
        <taxon>Bacteria</taxon>
        <taxon>Pseudomonadati</taxon>
        <taxon>Bacteroidota</taxon>
        <taxon>Sphingobacteriia</taxon>
        <taxon>Sphingobacteriales</taxon>
        <taxon>Sphingobacteriaceae</taxon>
        <taxon>Sphingobacterium</taxon>
    </lineage>
</organism>
<comment type="caution">
    <text evidence="1">The sequence shown here is derived from an EMBL/GenBank/DDBJ whole genome shotgun (WGS) entry which is preliminary data.</text>
</comment>
<gene>
    <name evidence="1" type="ORF">JKG61_22115</name>
</gene>
<accession>A0ABS1R9S1</accession>
<keyword evidence="2" id="KW-1185">Reference proteome</keyword>
<evidence type="ECO:0008006" key="3">
    <source>
        <dbReference type="Google" id="ProtNLM"/>
    </source>
</evidence>
<dbReference type="EMBL" id="JAERTY010000017">
    <property type="protein sequence ID" value="MBL1411470.1"/>
    <property type="molecule type" value="Genomic_DNA"/>
</dbReference>
<evidence type="ECO:0000313" key="1">
    <source>
        <dbReference type="EMBL" id="MBL1411470.1"/>
    </source>
</evidence>
<evidence type="ECO:0000313" key="2">
    <source>
        <dbReference type="Proteomes" id="UP000625283"/>
    </source>
</evidence>
<name>A0ABS1R9S1_9SPHI</name>
<dbReference type="PROSITE" id="PS51257">
    <property type="entry name" value="PROKAR_LIPOPROTEIN"/>
    <property type="match status" value="1"/>
</dbReference>
<protein>
    <recommendedName>
        <fullName evidence="3">DUF4960 domain-containing protein</fullName>
    </recommendedName>
</protein>
<dbReference type="Proteomes" id="UP000625283">
    <property type="component" value="Unassembled WGS sequence"/>
</dbReference>
<proteinExistence type="predicted"/>